<evidence type="ECO:0000259" key="2">
    <source>
        <dbReference type="Pfam" id="PF04676"/>
    </source>
</evidence>
<dbReference type="InterPro" id="IPR040194">
    <property type="entry name" value="Cwf19-like"/>
</dbReference>
<evidence type="ECO:0000256" key="1">
    <source>
        <dbReference type="ARBA" id="ARBA00006795"/>
    </source>
</evidence>
<dbReference type="InterPro" id="IPR006768">
    <property type="entry name" value="Cwf19-like_C_dom-1"/>
</dbReference>
<keyword evidence="5" id="KW-1185">Reference proteome</keyword>
<dbReference type="Pfam" id="PF04677">
    <property type="entry name" value="CwfJ_C_1"/>
    <property type="match status" value="1"/>
</dbReference>
<evidence type="ECO:0000313" key="5">
    <source>
        <dbReference type="Proteomes" id="UP001152795"/>
    </source>
</evidence>
<dbReference type="Pfam" id="PF04676">
    <property type="entry name" value="CwfJ_C_2"/>
    <property type="match status" value="1"/>
</dbReference>
<evidence type="ECO:0000313" key="4">
    <source>
        <dbReference type="EMBL" id="CAB4027238.1"/>
    </source>
</evidence>
<accession>A0A7D9L525</accession>
<dbReference type="InterPro" id="IPR006767">
    <property type="entry name" value="Cwf19-like_C_dom-2"/>
</dbReference>
<dbReference type="Proteomes" id="UP001152795">
    <property type="component" value="Unassembled WGS sequence"/>
</dbReference>
<dbReference type="AlphaFoldDB" id="A0A7D9L525"/>
<dbReference type="GO" id="GO:0071014">
    <property type="term" value="C:post-mRNA release spliceosomal complex"/>
    <property type="evidence" value="ECO:0007669"/>
    <property type="project" value="TreeGrafter"/>
</dbReference>
<reference evidence="4" key="1">
    <citation type="submission" date="2020-04" db="EMBL/GenBank/DDBJ databases">
        <authorList>
            <person name="Alioto T."/>
            <person name="Alioto T."/>
            <person name="Gomez Garrido J."/>
        </authorList>
    </citation>
    <scope>NUCLEOTIDE SEQUENCE</scope>
    <source>
        <strain evidence="4">A484AB</strain>
    </source>
</reference>
<proteinExistence type="inferred from homology"/>
<comment type="caution">
    <text evidence="4">The sequence shown here is derived from an EMBL/GenBank/DDBJ whole genome shotgun (WGS) entry which is preliminary data.</text>
</comment>
<protein>
    <submittedName>
        <fullName evidence="4">Uncharacterized protein</fullName>
    </submittedName>
</protein>
<organism evidence="4 5">
    <name type="scientific">Paramuricea clavata</name>
    <name type="common">Red gorgonian</name>
    <name type="synonym">Violescent sea-whip</name>
    <dbReference type="NCBI Taxonomy" id="317549"/>
    <lineage>
        <taxon>Eukaryota</taxon>
        <taxon>Metazoa</taxon>
        <taxon>Cnidaria</taxon>
        <taxon>Anthozoa</taxon>
        <taxon>Octocorallia</taxon>
        <taxon>Malacalcyonacea</taxon>
        <taxon>Plexauridae</taxon>
        <taxon>Paramuricea</taxon>
    </lineage>
</organism>
<dbReference type="PANTHER" id="PTHR12072:SF4">
    <property type="entry name" value="CWF19-LIKE PROTEIN 1"/>
    <property type="match status" value="1"/>
</dbReference>
<dbReference type="GO" id="GO:0061632">
    <property type="term" value="F:RNA lariat debranching enzyme activator activity"/>
    <property type="evidence" value="ECO:0007669"/>
    <property type="project" value="TreeGrafter"/>
</dbReference>
<dbReference type="GO" id="GO:0000398">
    <property type="term" value="P:mRNA splicing, via spliceosome"/>
    <property type="evidence" value="ECO:0007669"/>
    <property type="project" value="TreeGrafter"/>
</dbReference>
<comment type="similarity">
    <text evidence="1">Belongs to the CWF19 family.</text>
</comment>
<feature type="non-terminal residue" evidence="4">
    <location>
        <position position="148"/>
    </location>
</feature>
<name>A0A7D9L525_PARCT</name>
<feature type="domain" description="Cwf19-like C-terminal" evidence="3">
    <location>
        <begin position="1"/>
        <end position="46"/>
    </location>
</feature>
<dbReference type="EMBL" id="CACRXK020014682">
    <property type="protein sequence ID" value="CAB4027238.1"/>
    <property type="molecule type" value="Genomic_DNA"/>
</dbReference>
<feature type="domain" description="Cwf19-like protein C-terminal" evidence="2">
    <location>
        <begin position="56"/>
        <end position="145"/>
    </location>
</feature>
<dbReference type="OrthoDB" id="444325at2759"/>
<evidence type="ECO:0000259" key="3">
    <source>
        <dbReference type="Pfam" id="PF04677"/>
    </source>
</evidence>
<dbReference type="PANTHER" id="PTHR12072">
    <property type="entry name" value="CWF19, CELL CYCLE CONTROL PROTEIN"/>
    <property type="match status" value="1"/>
</dbReference>
<gene>
    <name evidence="4" type="ORF">PACLA_8A031377</name>
</gene>
<sequence length="148" mass="17557">YKSSLRKLFKKQGYSCVIYERNFITHHLQIQVIPVPNEKADDLKGLFMEMGSEKNMEFDMLDDETDLKEIVRPQVPFFLVEFDDGSRLLHRVRKKMPLQFGREVLASHSVLDMEERVDWKSCKVSMEIEKKMTGDFRKKFQPFDFSLA</sequence>